<keyword evidence="1" id="KW-0808">Transferase</keyword>
<keyword evidence="4" id="KW-0255">Endonuclease</keyword>
<evidence type="ECO:0000256" key="2">
    <source>
        <dbReference type="ARBA" id="ARBA00022695"/>
    </source>
</evidence>
<evidence type="ECO:0000256" key="5">
    <source>
        <dbReference type="ARBA" id="ARBA00022801"/>
    </source>
</evidence>
<proteinExistence type="predicted"/>
<keyword evidence="5" id="KW-0378">Hydrolase</keyword>
<dbReference type="Gene3D" id="3.10.10.10">
    <property type="entry name" value="HIV Type 1 Reverse Transcriptase, subunit A, domain 1"/>
    <property type="match status" value="1"/>
</dbReference>
<feature type="domain" description="Reverse transcriptase RNase H-like" evidence="8">
    <location>
        <begin position="286"/>
        <end position="372"/>
    </location>
</feature>
<dbReference type="RefSeq" id="XP_016484711.1">
    <property type="nucleotide sequence ID" value="XM_016629225.1"/>
</dbReference>
<dbReference type="Gene3D" id="3.30.70.270">
    <property type="match status" value="1"/>
</dbReference>
<evidence type="ECO:0000256" key="6">
    <source>
        <dbReference type="ARBA" id="ARBA00022918"/>
    </source>
</evidence>
<dbReference type="PANTHER" id="PTHR35046">
    <property type="entry name" value="ZINC KNUCKLE (CCHC-TYPE) FAMILY PROTEIN"/>
    <property type="match status" value="1"/>
</dbReference>
<dbReference type="InterPro" id="IPR043502">
    <property type="entry name" value="DNA/RNA_pol_sf"/>
</dbReference>
<evidence type="ECO:0000313" key="9">
    <source>
        <dbReference type="RefSeq" id="XP_016484711.1"/>
    </source>
</evidence>
<dbReference type="PaxDb" id="4097-A0A1S4B754"/>
<dbReference type="CDD" id="cd01647">
    <property type="entry name" value="RT_LTR"/>
    <property type="match status" value="1"/>
</dbReference>
<dbReference type="STRING" id="4097.A0A1S4B754"/>
<dbReference type="PANTHER" id="PTHR35046:SF26">
    <property type="entry name" value="RNA-DIRECTED DNA POLYMERASE"/>
    <property type="match status" value="1"/>
</dbReference>
<dbReference type="Pfam" id="PF17917">
    <property type="entry name" value="RT_RNaseH"/>
    <property type="match status" value="1"/>
</dbReference>
<keyword evidence="3" id="KW-0540">Nuclease</keyword>
<accession>A0A1S4B754</accession>
<gene>
    <name evidence="9" type="primary">LOC107805229</name>
</gene>
<evidence type="ECO:0000259" key="8">
    <source>
        <dbReference type="Pfam" id="PF17917"/>
    </source>
</evidence>
<organism evidence="9">
    <name type="scientific">Nicotiana tabacum</name>
    <name type="common">Common tobacco</name>
    <dbReference type="NCBI Taxonomy" id="4097"/>
    <lineage>
        <taxon>Eukaryota</taxon>
        <taxon>Viridiplantae</taxon>
        <taxon>Streptophyta</taxon>
        <taxon>Embryophyta</taxon>
        <taxon>Tracheophyta</taxon>
        <taxon>Spermatophyta</taxon>
        <taxon>Magnoliopsida</taxon>
        <taxon>eudicotyledons</taxon>
        <taxon>Gunneridae</taxon>
        <taxon>Pentapetalae</taxon>
        <taxon>asterids</taxon>
        <taxon>lamiids</taxon>
        <taxon>Solanales</taxon>
        <taxon>Solanaceae</taxon>
        <taxon>Nicotianoideae</taxon>
        <taxon>Nicotianeae</taxon>
        <taxon>Nicotiana</taxon>
    </lineage>
</organism>
<reference evidence="9" key="1">
    <citation type="submission" date="2025-08" db="UniProtKB">
        <authorList>
            <consortium name="RefSeq"/>
        </authorList>
    </citation>
    <scope>IDENTIFICATION</scope>
</reference>
<dbReference type="Gene3D" id="1.10.340.70">
    <property type="match status" value="1"/>
</dbReference>
<dbReference type="AlphaFoldDB" id="A0A1S4B754"/>
<protein>
    <recommendedName>
        <fullName evidence="10">Reverse transcriptase</fullName>
    </recommendedName>
</protein>
<dbReference type="Pfam" id="PF00078">
    <property type="entry name" value="RVT_1"/>
    <property type="match status" value="1"/>
</dbReference>
<dbReference type="InterPro" id="IPR043128">
    <property type="entry name" value="Rev_trsase/Diguanyl_cyclase"/>
</dbReference>
<dbReference type="SMR" id="A0A1S4B754"/>
<dbReference type="CDD" id="cd09274">
    <property type="entry name" value="RNase_HI_RT_Ty3"/>
    <property type="match status" value="1"/>
</dbReference>
<sequence>MSRRRCFKCHGFGHLQADRPNRKVVMLFDEEDDSYHEDNQLIEEVNEDAYIEPDEDEESSQREALFHTRCTSHCRVCSMIIDGGSFTNACSEEMVTKLSLETEIIRHINKREPLYIAVAVEDSQDEEHELDTRAKKLVAKFDDVISEDAPLELPPMHDIQYQIDLIHQELLPNKVACSTIPYNKMKLQRLDNLFDQLHGSKIFSKIYLKSEYNQIHMRGGDEWKISFKTSQGLYEWLVMPFGLSNAPSTFMRLITHVFTPFIGKFVTVYFDDILIYSKVEFEHGKRVGAGGVLSQEGKLVAYFSEKQSGSKLKYSTYEKEFYAIVRVLQHWSHYLLPRDFLLYSNHEALKYLSHQQKLNARHAKWVEFLQNFQFVIKHKTGNLNQVVDALSIRPCLLSMMQTNVFGFDYIKELYEADLDFGDVWKICLEGPQRKFVIRDGFLYYGKKLCLPQSSLRESIVTEAYEGGLSGHFGHSKTLKMI</sequence>
<evidence type="ECO:0000256" key="3">
    <source>
        <dbReference type="ARBA" id="ARBA00022722"/>
    </source>
</evidence>
<dbReference type="InterPro" id="IPR041373">
    <property type="entry name" value="RT_RNaseH"/>
</dbReference>
<keyword evidence="6" id="KW-0695">RNA-directed DNA polymerase</keyword>
<evidence type="ECO:0000256" key="1">
    <source>
        <dbReference type="ARBA" id="ARBA00022679"/>
    </source>
</evidence>
<dbReference type="GO" id="GO:0016787">
    <property type="term" value="F:hydrolase activity"/>
    <property type="evidence" value="ECO:0007669"/>
    <property type="project" value="UniProtKB-KW"/>
</dbReference>
<keyword evidence="2" id="KW-0548">Nucleotidyltransferase</keyword>
<feature type="domain" description="Reverse transcriptase" evidence="7">
    <location>
        <begin position="175"/>
        <end position="283"/>
    </location>
</feature>
<evidence type="ECO:0008006" key="10">
    <source>
        <dbReference type="Google" id="ProtNLM"/>
    </source>
</evidence>
<dbReference type="InterPro" id="IPR000477">
    <property type="entry name" value="RT_dom"/>
</dbReference>
<evidence type="ECO:0000259" key="7">
    <source>
        <dbReference type="Pfam" id="PF00078"/>
    </source>
</evidence>
<dbReference type="OrthoDB" id="1933708at2759"/>
<dbReference type="GO" id="GO:0004519">
    <property type="term" value="F:endonuclease activity"/>
    <property type="evidence" value="ECO:0007669"/>
    <property type="project" value="UniProtKB-KW"/>
</dbReference>
<name>A0A1S4B754_TOBAC</name>
<dbReference type="KEGG" id="nta:107805229"/>
<dbReference type="SUPFAM" id="SSF56672">
    <property type="entry name" value="DNA/RNA polymerases"/>
    <property type="match status" value="1"/>
</dbReference>
<evidence type="ECO:0000256" key="4">
    <source>
        <dbReference type="ARBA" id="ARBA00022759"/>
    </source>
</evidence>
<dbReference type="GO" id="GO:0003964">
    <property type="term" value="F:RNA-directed DNA polymerase activity"/>
    <property type="evidence" value="ECO:0007669"/>
    <property type="project" value="UniProtKB-KW"/>
</dbReference>